<dbReference type="PANTHER" id="PTHR15371:SF2">
    <property type="entry name" value="OUTER ENVELOPE PORE PROTEIN 16-1, CHLOROPLASTIC"/>
    <property type="match status" value="1"/>
</dbReference>
<dbReference type="EMBL" id="GCHU01014966">
    <property type="protein sequence ID" value="JAG86529.1"/>
    <property type="molecule type" value="Transcribed_RNA"/>
</dbReference>
<evidence type="ECO:0000256" key="4">
    <source>
        <dbReference type="ARBA" id="ARBA00023136"/>
    </source>
</evidence>
<accession>A0A0C9RSK4</accession>
<dbReference type="GO" id="GO:0015171">
    <property type="term" value="F:amino acid transmembrane transporter activity"/>
    <property type="evidence" value="ECO:0007669"/>
    <property type="project" value="TreeGrafter"/>
</dbReference>
<sequence length="147" mass="15793">MPQGRIYANINSPTVGVFVDMGHPLLNRAVDGFLKIGMVGASRVAAEEAYSALDKGAVTKHNLKHMFKKMGKEGAYWGVAGGLYTGVEFGVERVRGRRDWKNALIGGALTGAVLSFGDDHFSRDKMVKNAITGGAIATASEFIRYLT</sequence>
<reference evidence="5" key="1">
    <citation type="submission" date="2015-02" db="EMBL/GenBank/DDBJ databases">
        <title>A transcriptome of Wollemia nobilis - a relic of Gondwana.</title>
        <authorList>
            <person name="Chia J.Y."/>
            <person name="Leong Y.S."/>
            <person name="Abdul Karim S."/>
            <person name="Wan Azmi N."/>
            <person name="Hercus R."/>
            <person name="Croft L."/>
        </authorList>
    </citation>
    <scope>NUCLEOTIDE SEQUENCE</scope>
    <source>
        <strain evidence="5">MaeBrown</strain>
        <tissue evidence="5">Leaf</tissue>
    </source>
</reference>
<dbReference type="Pfam" id="PF02466">
    <property type="entry name" value="Tim17"/>
    <property type="match status" value="1"/>
</dbReference>
<dbReference type="InterPro" id="IPR045238">
    <property type="entry name" value="Tim23-like"/>
</dbReference>
<name>A0A0C9RSK4_9CONI</name>
<dbReference type="GO" id="GO:0009707">
    <property type="term" value="C:chloroplast outer membrane"/>
    <property type="evidence" value="ECO:0007669"/>
    <property type="project" value="TreeGrafter"/>
</dbReference>
<dbReference type="GO" id="GO:0045037">
    <property type="term" value="P:protein import into chloroplast stroma"/>
    <property type="evidence" value="ECO:0007669"/>
    <property type="project" value="TreeGrafter"/>
</dbReference>
<protein>
    <submittedName>
        <fullName evidence="5">TSA: Wollemia nobilis Ref_Wollemi_Transcript_15051_928 transcribed RNA sequence</fullName>
    </submittedName>
</protein>
<keyword evidence="4" id="KW-0472">Membrane</keyword>
<evidence type="ECO:0000256" key="1">
    <source>
        <dbReference type="ARBA" id="ARBA00004141"/>
    </source>
</evidence>
<evidence type="ECO:0000256" key="3">
    <source>
        <dbReference type="ARBA" id="ARBA00022989"/>
    </source>
</evidence>
<comment type="subcellular location">
    <subcellularLocation>
        <location evidence="1">Membrane</location>
        <topology evidence="1">Multi-pass membrane protein</topology>
    </subcellularLocation>
</comment>
<keyword evidence="2" id="KW-0812">Transmembrane</keyword>
<keyword evidence="3" id="KW-1133">Transmembrane helix</keyword>
<dbReference type="AlphaFoldDB" id="A0A0C9RSK4"/>
<evidence type="ECO:0000256" key="2">
    <source>
        <dbReference type="ARBA" id="ARBA00022692"/>
    </source>
</evidence>
<evidence type="ECO:0000313" key="5">
    <source>
        <dbReference type="EMBL" id="JAG86529.1"/>
    </source>
</evidence>
<organism evidence="5">
    <name type="scientific">Wollemia nobilis</name>
    <dbReference type="NCBI Taxonomy" id="56998"/>
    <lineage>
        <taxon>Eukaryota</taxon>
        <taxon>Viridiplantae</taxon>
        <taxon>Streptophyta</taxon>
        <taxon>Embryophyta</taxon>
        <taxon>Tracheophyta</taxon>
        <taxon>Spermatophyta</taxon>
        <taxon>Pinopsida</taxon>
        <taxon>Pinidae</taxon>
        <taxon>Conifers II</taxon>
        <taxon>Araucariales</taxon>
        <taxon>Araucariaceae</taxon>
        <taxon>Wollemia</taxon>
    </lineage>
</organism>
<proteinExistence type="predicted"/>
<dbReference type="PANTHER" id="PTHR15371">
    <property type="entry name" value="TIM23"/>
    <property type="match status" value="1"/>
</dbReference>